<reference evidence="13" key="1">
    <citation type="submission" date="2023-04" db="EMBL/GenBank/DDBJ databases">
        <authorList>
            <person name="Li W."/>
        </authorList>
    </citation>
    <scope>NUCLEOTIDE SEQUENCE</scope>
    <source>
        <strain evidence="13">QITACRE101</strain>
    </source>
</reference>
<comment type="catalytic activity">
    <reaction evidence="10 11">
        <text>tRNA(Gly) + glycine + ATP = glycyl-tRNA(Gly) + AMP + diphosphate</text>
        <dbReference type="Rhea" id="RHEA:16013"/>
        <dbReference type="Rhea" id="RHEA-COMP:9664"/>
        <dbReference type="Rhea" id="RHEA-COMP:9683"/>
        <dbReference type="ChEBI" id="CHEBI:30616"/>
        <dbReference type="ChEBI" id="CHEBI:33019"/>
        <dbReference type="ChEBI" id="CHEBI:57305"/>
        <dbReference type="ChEBI" id="CHEBI:78442"/>
        <dbReference type="ChEBI" id="CHEBI:78522"/>
        <dbReference type="ChEBI" id="CHEBI:456215"/>
        <dbReference type="EC" id="6.1.1.14"/>
    </reaction>
</comment>
<evidence type="ECO:0000256" key="4">
    <source>
        <dbReference type="ARBA" id="ARBA00022490"/>
    </source>
</evidence>
<dbReference type="GO" id="GO:0005829">
    <property type="term" value="C:cytosol"/>
    <property type="evidence" value="ECO:0007669"/>
    <property type="project" value="TreeGrafter"/>
</dbReference>
<dbReference type="Pfam" id="PF05746">
    <property type="entry name" value="DALR_1"/>
    <property type="match status" value="1"/>
</dbReference>
<dbReference type="AlphaFoldDB" id="A0AB35LEA5"/>
<proteinExistence type="inferred from homology"/>
<evidence type="ECO:0000256" key="11">
    <source>
        <dbReference type="HAMAP-Rule" id="MF_00255"/>
    </source>
</evidence>
<keyword evidence="9 11" id="KW-0030">Aminoacyl-tRNA synthetase</keyword>
<dbReference type="EMBL" id="JARVQW010000012">
    <property type="protein sequence ID" value="MDH2307394.1"/>
    <property type="molecule type" value="Genomic_DNA"/>
</dbReference>
<dbReference type="GO" id="GO:0005524">
    <property type="term" value="F:ATP binding"/>
    <property type="evidence" value="ECO:0007669"/>
    <property type="project" value="UniProtKB-UniRule"/>
</dbReference>
<dbReference type="InterPro" id="IPR006194">
    <property type="entry name" value="Gly-tRNA-synth_heterodimer"/>
</dbReference>
<comment type="subunit">
    <text evidence="3 11">Tetramer of two alpha and two beta subunits.</text>
</comment>
<dbReference type="SUPFAM" id="SSF109604">
    <property type="entry name" value="HD-domain/PDEase-like"/>
    <property type="match status" value="1"/>
</dbReference>
<dbReference type="NCBIfam" id="TIGR00211">
    <property type="entry name" value="glyS"/>
    <property type="match status" value="1"/>
</dbReference>
<comment type="subcellular location">
    <subcellularLocation>
        <location evidence="1 11">Cytoplasm</location>
    </subcellularLocation>
</comment>
<evidence type="ECO:0000256" key="2">
    <source>
        <dbReference type="ARBA" id="ARBA00008226"/>
    </source>
</evidence>
<organism evidence="13 14">
    <name type="scientific">Providencia rettgeri</name>
    <dbReference type="NCBI Taxonomy" id="587"/>
    <lineage>
        <taxon>Bacteria</taxon>
        <taxon>Pseudomonadati</taxon>
        <taxon>Pseudomonadota</taxon>
        <taxon>Gammaproteobacteria</taxon>
        <taxon>Enterobacterales</taxon>
        <taxon>Morganellaceae</taxon>
        <taxon>Providencia</taxon>
    </lineage>
</organism>
<keyword evidence="4 11" id="KW-0963">Cytoplasm</keyword>
<dbReference type="GO" id="GO:0006426">
    <property type="term" value="P:glycyl-tRNA aminoacylation"/>
    <property type="evidence" value="ECO:0007669"/>
    <property type="project" value="UniProtKB-UniRule"/>
</dbReference>
<evidence type="ECO:0000256" key="10">
    <source>
        <dbReference type="ARBA" id="ARBA00047937"/>
    </source>
</evidence>
<keyword evidence="6 11" id="KW-0547">Nucleotide-binding</keyword>
<dbReference type="PROSITE" id="PS50861">
    <property type="entry name" value="AA_TRNA_LIGASE_II_GLYAB"/>
    <property type="match status" value="1"/>
</dbReference>
<evidence type="ECO:0000256" key="5">
    <source>
        <dbReference type="ARBA" id="ARBA00022598"/>
    </source>
</evidence>
<keyword evidence="8 11" id="KW-0648">Protein biosynthesis</keyword>
<dbReference type="Pfam" id="PF02092">
    <property type="entry name" value="tRNA_synt_2f"/>
    <property type="match status" value="1"/>
</dbReference>
<dbReference type="GO" id="GO:0004820">
    <property type="term" value="F:glycine-tRNA ligase activity"/>
    <property type="evidence" value="ECO:0007669"/>
    <property type="project" value="UniProtKB-UniRule"/>
</dbReference>
<dbReference type="HAMAP" id="MF_00255">
    <property type="entry name" value="Gly_tRNA_synth_beta"/>
    <property type="match status" value="1"/>
</dbReference>
<evidence type="ECO:0000259" key="12">
    <source>
        <dbReference type="Pfam" id="PF05746"/>
    </source>
</evidence>
<evidence type="ECO:0000256" key="1">
    <source>
        <dbReference type="ARBA" id="ARBA00004496"/>
    </source>
</evidence>
<dbReference type="InterPro" id="IPR008909">
    <property type="entry name" value="DALR_anticod-bd"/>
</dbReference>
<dbReference type="GO" id="GO:0004814">
    <property type="term" value="F:arginine-tRNA ligase activity"/>
    <property type="evidence" value="ECO:0007669"/>
    <property type="project" value="InterPro"/>
</dbReference>
<comment type="similarity">
    <text evidence="2 11">Belongs to the class-II aminoacyl-tRNA synthetase family.</text>
</comment>
<evidence type="ECO:0000256" key="3">
    <source>
        <dbReference type="ARBA" id="ARBA00011209"/>
    </source>
</evidence>
<evidence type="ECO:0000313" key="13">
    <source>
        <dbReference type="EMBL" id="MDH2307394.1"/>
    </source>
</evidence>
<reference evidence="13" key="2">
    <citation type="submission" date="2023-10" db="EMBL/GenBank/DDBJ databases">
        <title>Analysis of Resistance Genes of Carbapenem-resistant Providencia rettgeri.</title>
        <authorList>
            <person name="Liu M."/>
        </authorList>
    </citation>
    <scope>NUCLEOTIDE SEQUENCE</scope>
    <source>
        <strain evidence="13">QITACRE101</strain>
    </source>
</reference>
<evidence type="ECO:0000256" key="6">
    <source>
        <dbReference type="ARBA" id="ARBA00022741"/>
    </source>
</evidence>
<evidence type="ECO:0000313" key="14">
    <source>
        <dbReference type="Proteomes" id="UP001162044"/>
    </source>
</evidence>
<dbReference type="RefSeq" id="WP_109912886.1">
    <property type="nucleotide sequence ID" value="NZ_ABEXOA020000012.1"/>
</dbReference>
<dbReference type="Proteomes" id="UP001162044">
    <property type="component" value="Unassembled WGS sequence"/>
</dbReference>
<dbReference type="PRINTS" id="PR01045">
    <property type="entry name" value="TRNASYNTHGB"/>
</dbReference>
<gene>
    <name evidence="11 13" type="primary">glyS</name>
    <name evidence="13" type="ORF">QDQ51_18480</name>
</gene>
<dbReference type="PANTHER" id="PTHR30075">
    <property type="entry name" value="GLYCYL-TRNA SYNTHETASE"/>
    <property type="match status" value="1"/>
</dbReference>
<feature type="domain" description="DALR anticodon binding" evidence="12">
    <location>
        <begin position="581"/>
        <end position="679"/>
    </location>
</feature>
<name>A0AB35LEA5_PRORE</name>
<protein>
    <recommendedName>
        <fullName evidence="11">Glycine--tRNA ligase beta subunit</fullName>
        <ecNumber evidence="11">6.1.1.14</ecNumber>
    </recommendedName>
    <alternativeName>
        <fullName evidence="11">Glycyl-tRNA synthetase beta subunit</fullName>
        <shortName evidence="11">GlyRS</shortName>
    </alternativeName>
</protein>
<keyword evidence="7 11" id="KW-0067">ATP-binding</keyword>
<dbReference type="InterPro" id="IPR015944">
    <property type="entry name" value="Gly-tRNA-synth_bsu"/>
</dbReference>
<dbReference type="GO" id="GO:0006420">
    <property type="term" value="P:arginyl-tRNA aminoacylation"/>
    <property type="evidence" value="ECO:0007669"/>
    <property type="project" value="InterPro"/>
</dbReference>
<comment type="caution">
    <text evidence="13">The sequence shown here is derived from an EMBL/GenBank/DDBJ whole genome shotgun (WGS) entry which is preliminary data.</text>
</comment>
<evidence type="ECO:0000256" key="8">
    <source>
        <dbReference type="ARBA" id="ARBA00022917"/>
    </source>
</evidence>
<dbReference type="EC" id="6.1.1.14" evidence="11"/>
<evidence type="ECO:0000256" key="9">
    <source>
        <dbReference type="ARBA" id="ARBA00023146"/>
    </source>
</evidence>
<sequence>MTQQTFLVEIGTEELPPKALRSLAESFAANFTAELDGADIAHGAVTWFAAPRRLALKVADLAASQPDREVEKRGPAISQAFGPDGQPTKAAEGWARGCGITVDQAERLTTDKGEWLLYRAQMKGQAVSELLVDMTSRALAKLPIPKLMRWADKDTQFVRPVHTVTLLLGSDVIEGEILGIKSGRTIRGHRFMGEAEFTIDNAEQYPAILRERGKVMADYAERKAVIKADAEKAAQALGGQADLTDSLLEEVTSLVEWPVVLTAKFEEKFLDVPSEALVYTMKGDQKYFPVYDKAGKLMPNFIFVANIESSDPQQIISGNEKVVRPRLADAEFFFKTDRKQRLEDNLPRLETVLFQKQLGTLRDKTDRLEALAGWIASKIGADVNHATRAGLLAKCDLMTNMVFEFTDTQGVMGMHYARHDGESEDVALALKEQYQPRFSGDALPSTDVSAALALAEKMDTLAGIFGIGQHPKGDKDPFALRRAALGVLRIIVEKGYQLDLVEMTEEAARLYGDKLTNENVVNDVVEFMLGRFRSWYQELGYSIDTIQAVLARRPTQPADFDARVKAVTHFRSLEEAQALAAANKRVSNILSKSEEKLADNVLASVLKTPEEVKLATHVVVLQDKLAPMFAERNYQEALVELASLRDIVDEFFANVMVMDEDQAVRINRLTLLSQLRELFLKVADISLLQ</sequence>
<evidence type="ECO:0000256" key="7">
    <source>
        <dbReference type="ARBA" id="ARBA00022840"/>
    </source>
</evidence>
<dbReference type="PANTHER" id="PTHR30075:SF2">
    <property type="entry name" value="GLYCINE--TRNA LIGASE, CHLOROPLASTIC_MITOCHONDRIAL 2"/>
    <property type="match status" value="1"/>
</dbReference>
<keyword evidence="5 11" id="KW-0436">Ligase</keyword>
<accession>A0AB35LEA5</accession>